<evidence type="ECO:0000256" key="2">
    <source>
        <dbReference type="ARBA" id="ARBA00023002"/>
    </source>
</evidence>
<dbReference type="Pfam" id="PF05368">
    <property type="entry name" value="NmrA"/>
    <property type="match status" value="1"/>
</dbReference>
<dbReference type="InterPro" id="IPR051609">
    <property type="entry name" value="NmrA/Isoflavone_reductase-like"/>
</dbReference>
<evidence type="ECO:0000313" key="5">
    <source>
        <dbReference type="Proteomes" id="UP000078343"/>
    </source>
</evidence>
<feature type="domain" description="NmrA-like" evidence="3">
    <location>
        <begin position="17"/>
        <end position="262"/>
    </location>
</feature>
<dbReference type="Gene3D" id="3.40.50.720">
    <property type="entry name" value="NAD(P)-binding Rossmann-like Domain"/>
    <property type="match status" value="1"/>
</dbReference>
<dbReference type="EMBL" id="LVYI01000004">
    <property type="protein sequence ID" value="OAP60122.1"/>
    <property type="molecule type" value="Genomic_DNA"/>
</dbReference>
<dbReference type="InterPro" id="IPR008030">
    <property type="entry name" value="NmrA-like"/>
</dbReference>
<dbReference type="PANTHER" id="PTHR47706:SF9">
    <property type="entry name" value="NMRA-LIKE DOMAIN-CONTAINING PROTEIN-RELATED"/>
    <property type="match status" value="1"/>
</dbReference>
<dbReference type="GO" id="GO:0016491">
    <property type="term" value="F:oxidoreductase activity"/>
    <property type="evidence" value="ECO:0007669"/>
    <property type="project" value="UniProtKB-KW"/>
</dbReference>
<evidence type="ECO:0000259" key="3">
    <source>
        <dbReference type="Pfam" id="PF05368"/>
    </source>
</evidence>
<accession>A0A178ZKC6</accession>
<proteinExistence type="predicted"/>
<dbReference type="OrthoDB" id="9974981at2759"/>
<dbReference type="Gene3D" id="3.90.25.10">
    <property type="entry name" value="UDP-galactose 4-epimerase, domain 1"/>
    <property type="match status" value="1"/>
</dbReference>
<dbReference type="Proteomes" id="UP000078343">
    <property type="component" value="Unassembled WGS sequence"/>
</dbReference>
<organism evidence="4 5">
    <name type="scientific">Fonsecaea erecta</name>
    <dbReference type="NCBI Taxonomy" id="1367422"/>
    <lineage>
        <taxon>Eukaryota</taxon>
        <taxon>Fungi</taxon>
        <taxon>Dikarya</taxon>
        <taxon>Ascomycota</taxon>
        <taxon>Pezizomycotina</taxon>
        <taxon>Eurotiomycetes</taxon>
        <taxon>Chaetothyriomycetidae</taxon>
        <taxon>Chaetothyriales</taxon>
        <taxon>Herpotrichiellaceae</taxon>
        <taxon>Fonsecaea</taxon>
    </lineage>
</organism>
<evidence type="ECO:0000313" key="4">
    <source>
        <dbReference type="EMBL" id="OAP60122.1"/>
    </source>
</evidence>
<keyword evidence="5" id="KW-1185">Reference proteome</keyword>
<dbReference type="GeneID" id="30009292"/>
<sequence length="343" mass="38269">MSMDVIASPFSPSPDKPVVAVAGGTGDLGTRLTETFLSNELRHRLSGFVLLARRHTARTERWRHRLGAEVRVVGDEGDEGDDNDGDVCGESDLVMALEGVDVLINAISSSGARLRDKIARSLPKTRVKLYFPSEFGVDHRLHDFGVPEWDGKKRHYELTKAILRDTPDIRVCRVFNGLFLHSGVGPWYGFHTAKDVYQAVGSLDRVTSYTDIGDIARVLCRLAEQAMRDQTQVPEQLRIAGTHASFRQIAQCMTAAGAGHVELRSVDLDSFRKRALMRQYEDRGPIVCLRFIMGDGRADYRPKDEGGWAMITISSTRTSHILCGRGWMIWRSRRTGGQIAMPD</sequence>
<evidence type="ECO:0000256" key="1">
    <source>
        <dbReference type="ARBA" id="ARBA00022857"/>
    </source>
</evidence>
<gene>
    <name evidence="4" type="ORF">AYL99_05124</name>
</gene>
<protein>
    <recommendedName>
        <fullName evidence="3">NmrA-like domain-containing protein</fullName>
    </recommendedName>
</protein>
<dbReference type="RefSeq" id="XP_018693489.1">
    <property type="nucleotide sequence ID" value="XM_018836636.1"/>
</dbReference>
<dbReference type="AlphaFoldDB" id="A0A178ZKC6"/>
<keyword evidence="1" id="KW-0521">NADP</keyword>
<keyword evidence="2" id="KW-0560">Oxidoreductase</keyword>
<name>A0A178ZKC6_9EURO</name>
<dbReference type="STRING" id="1367422.A0A178ZKC6"/>
<reference evidence="4 5" key="1">
    <citation type="submission" date="2016-04" db="EMBL/GenBank/DDBJ databases">
        <title>Draft genome of Fonsecaea erecta CBS 125763.</title>
        <authorList>
            <person name="Weiss V.A."/>
            <person name="Vicente V.A."/>
            <person name="Raittz R.T."/>
            <person name="Moreno L.F."/>
            <person name="De Souza E.M."/>
            <person name="Pedrosa F.O."/>
            <person name="Steffens M.B."/>
            <person name="Faoro H."/>
            <person name="Tadra-Sfeir M.Z."/>
            <person name="Najafzadeh M.J."/>
            <person name="Felipe M.S."/>
            <person name="Teixeira M."/>
            <person name="Sun J."/>
            <person name="Xi L."/>
            <person name="Gomes R."/>
            <person name="De Azevedo C.M."/>
            <person name="Salgado C.G."/>
            <person name="Da Silva M.B."/>
            <person name="Nascimento M.F."/>
            <person name="Queiroz-Telles F."/>
            <person name="Attili D.S."/>
            <person name="Gorbushina A."/>
        </authorList>
    </citation>
    <scope>NUCLEOTIDE SEQUENCE [LARGE SCALE GENOMIC DNA]</scope>
    <source>
        <strain evidence="4 5">CBS 125763</strain>
    </source>
</reference>
<comment type="caution">
    <text evidence="4">The sequence shown here is derived from an EMBL/GenBank/DDBJ whole genome shotgun (WGS) entry which is preliminary data.</text>
</comment>
<dbReference type="SUPFAM" id="SSF51735">
    <property type="entry name" value="NAD(P)-binding Rossmann-fold domains"/>
    <property type="match status" value="1"/>
</dbReference>
<dbReference type="InterPro" id="IPR036291">
    <property type="entry name" value="NAD(P)-bd_dom_sf"/>
</dbReference>
<dbReference type="PANTHER" id="PTHR47706">
    <property type="entry name" value="NMRA-LIKE FAMILY PROTEIN"/>
    <property type="match status" value="1"/>
</dbReference>